<dbReference type="Proteomes" id="UP001207468">
    <property type="component" value="Unassembled WGS sequence"/>
</dbReference>
<accession>A0ACC0TWP4</accession>
<organism evidence="1 2">
    <name type="scientific">Russula earlei</name>
    <dbReference type="NCBI Taxonomy" id="71964"/>
    <lineage>
        <taxon>Eukaryota</taxon>
        <taxon>Fungi</taxon>
        <taxon>Dikarya</taxon>
        <taxon>Basidiomycota</taxon>
        <taxon>Agaricomycotina</taxon>
        <taxon>Agaricomycetes</taxon>
        <taxon>Russulales</taxon>
        <taxon>Russulaceae</taxon>
        <taxon>Russula</taxon>
    </lineage>
</organism>
<sequence>MGRDLTQLLSLFPSFIPLLESVPYQIQIKRHTITRLHLIAIIAPNQLSCQAAAVTEDHLFKERTNSGLTRIATLQSLINRD</sequence>
<gene>
    <name evidence="1" type="ORF">F5148DRAFT_1237557</name>
</gene>
<comment type="caution">
    <text evidence="1">The sequence shown here is derived from an EMBL/GenBank/DDBJ whole genome shotgun (WGS) entry which is preliminary data.</text>
</comment>
<dbReference type="EMBL" id="JAGFNK010000351">
    <property type="protein sequence ID" value="KAI9452020.1"/>
    <property type="molecule type" value="Genomic_DNA"/>
</dbReference>
<keyword evidence="2" id="KW-1185">Reference proteome</keyword>
<evidence type="ECO:0000313" key="1">
    <source>
        <dbReference type="EMBL" id="KAI9452020.1"/>
    </source>
</evidence>
<name>A0ACC0TWP4_9AGAM</name>
<evidence type="ECO:0000313" key="2">
    <source>
        <dbReference type="Proteomes" id="UP001207468"/>
    </source>
</evidence>
<proteinExistence type="predicted"/>
<protein>
    <submittedName>
        <fullName evidence="1">Uncharacterized protein</fullName>
    </submittedName>
</protein>
<reference evidence="1" key="1">
    <citation type="submission" date="2021-03" db="EMBL/GenBank/DDBJ databases">
        <title>Evolutionary priming and transition to the ectomycorrhizal habit in an iconic lineage of mushroom-forming fungi: is preadaptation a requirement?</title>
        <authorList>
            <consortium name="DOE Joint Genome Institute"/>
            <person name="Looney B.P."/>
            <person name="Miyauchi S."/>
            <person name="Morin E."/>
            <person name="Drula E."/>
            <person name="Courty P.E."/>
            <person name="Chicoki N."/>
            <person name="Fauchery L."/>
            <person name="Kohler A."/>
            <person name="Kuo A."/>
            <person name="LaButti K."/>
            <person name="Pangilinan J."/>
            <person name="Lipzen A."/>
            <person name="Riley R."/>
            <person name="Andreopoulos W."/>
            <person name="He G."/>
            <person name="Johnson J."/>
            <person name="Barry K.W."/>
            <person name="Grigoriev I.V."/>
            <person name="Nagy L."/>
            <person name="Hibbett D."/>
            <person name="Henrissat B."/>
            <person name="Matheny P.B."/>
            <person name="Labbe J."/>
            <person name="Martin A.F."/>
        </authorList>
    </citation>
    <scope>NUCLEOTIDE SEQUENCE</scope>
    <source>
        <strain evidence="1">BPL698</strain>
    </source>
</reference>